<organism evidence="1 2">
    <name type="scientific">Melastoma candidum</name>
    <dbReference type="NCBI Taxonomy" id="119954"/>
    <lineage>
        <taxon>Eukaryota</taxon>
        <taxon>Viridiplantae</taxon>
        <taxon>Streptophyta</taxon>
        <taxon>Embryophyta</taxon>
        <taxon>Tracheophyta</taxon>
        <taxon>Spermatophyta</taxon>
        <taxon>Magnoliopsida</taxon>
        <taxon>eudicotyledons</taxon>
        <taxon>Gunneridae</taxon>
        <taxon>Pentapetalae</taxon>
        <taxon>rosids</taxon>
        <taxon>malvids</taxon>
        <taxon>Myrtales</taxon>
        <taxon>Melastomataceae</taxon>
        <taxon>Melastomatoideae</taxon>
        <taxon>Melastomateae</taxon>
        <taxon>Melastoma</taxon>
    </lineage>
</organism>
<accession>A0ACB9MZH7</accession>
<proteinExistence type="predicted"/>
<comment type="caution">
    <text evidence="1">The sequence shown here is derived from an EMBL/GenBank/DDBJ whole genome shotgun (WGS) entry which is preliminary data.</text>
</comment>
<evidence type="ECO:0000313" key="2">
    <source>
        <dbReference type="Proteomes" id="UP001057402"/>
    </source>
</evidence>
<dbReference type="EMBL" id="CM042887">
    <property type="protein sequence ID" value="KAI4329497.1"/>
    <property type="molecule type" value="Genomic_DNA"/>
</dbReference>
<keyword evidence="2" id="KW-1185">Reference proteome</keyword>
<gene>
    <name evidence="1" type="ORF">MLD38_027881</name>
</gene>
<sequence>MGGHHPEPPDCIEEKDVSGLSTVLVATIQEVKDRISQIEYIFCRQLFPDFLSKSRSLEVACKEQERDLLVQLVDKLKLERQKAVLEGQILRKELFQLAKEKEELNGKLSILQLQVNNIQCDLKQKIEEIIEGIHHQDELIQLVKSGAASSKELGTQLAIHEKEKPLLARHKHLEAAVMGLLEDLRKKDAELARWNQLLVKPVKKDSLGPKGPYKEKPLIDSQKRNELIPVRSSPSRVDVCPEGKDILETTEKANETRISEKRSLGCFVETCVNFEIPKTILQLKEEERHLPPFGVQCSGKDLKEDQQKYYQELMLISERKRIDAVNAYKQLKSQYNFLCKKVGLSSGDPFVPKKFVLENSFSGHQQKDLTTTAAQRGKALSTTEVPRGMKKEKIFSEDYIALEDGKEYAAIDNLSSLLHGSSKLVNSKFQDNIKDVTNDGVDTEVEDTSTSSPDFGQEPLLGHLINGELNKATGGKKTRMNWRGTPSGSVNGGELNITMGKKRNASIWRETRSNQDVRGLDPHDDFLDTPFENIKDHLKKAGKYGGASSTVHESRERVIGSDDDSEDLVANLSHKKQLRPVSSAGDECFKFIAPVRKKDEREHLKGIECRQCKKFFDALSDRESKDGRILHCEHHDGVSRHRYGHVPPLTPEGFWNIGFESET</sequence>
<protein>
    <submittedName>
        <fullName evidence="1">Uncharacterized protein</fullName>
    </submittedName>
</protein>
<evidence type="ECO:0000313" key="1">
    <source>
        <dbReference type="EMBL" id="KAI4329497.1"/>
    </source>
</evidence>
<dbReference type="Proteomes" id="UP001057402">
    <property type="component" value="Chromosome 8"/>
</dbReference>
<reference evidence="2" key="1">
    <citation type="journal article" date="2023" name="Front. Plant Sci.">
        <title>Chromosomal-level genome assembly of Melastoma candidum provides insights into trichome evolution.</title>
        <authorList>
            <person name="Zhong Y."/>
            <person name="Wu W."/>
            <person name="Sun C."/>
            <person name="Zou P."/>
            <person name="Liu Y."/>
            <person name="Dai S."/>
            <person name="Zhou R."/>
        </authorList>
    </citation>
    <scope>NUCLEOTIDE SEQUENCE [LARGE SCALE GENOMIC DNA]</scope>
</reference>
<name>A0ACB9MZH7_9MYRT</name>